<dbReference type="EMBL" id="JABBGK010000003">
    <property type="protein sequence ID" value="NML75898.1"/>
    <property type="molecule type" value="Genomic_DNA"/>
</dbReference>
<dbReference type="Proteomes" id="UP000541470">
    <property type="component" value="Unassembled WGS sequence"/>
</dbReference>
<evidence type="ECO:0000313" key="3">
    <source>
        <dbReference type="EMBL" id="NML75898.1"/>
    </source>
</evidence>
<keyword evidence="2" id="KW-0812">Transmembrane</keyword>
<name>A0A7Y0FWV2_9HYPH</name>
<dbReference type="AlphaFoldDB" id="A0A7Y0FWV2"/>
<accession>A0A7Y0FWV2</accession>
<evidence type="ECO:0000256" key="1">
    <source>
        <dbReference type="SAM" id="MobiDB-lite"/>
    </source>
</evidence>
<organism evidence="3 4">
    <name type="scientific">Rhizobium terricola</name>
    <dbReference type="NCBI Taxonomy" id="2728849"/>
    <lineage>
        <taxon>Bacteria</taxon>
        <taxon>Pseudomonadati</taxon>
        <taxon>Pseudomonadota</taxon>
        <taxon>Alphaproteobacteria</taxon>
        <taxon>Hyphomicrobiales</taxon>
        <taxon>Rhizobiaceae</taxon>
        <taxon>Rhizobium/Agrobacterium group</taxon>
        <taxon>Rhizobium</taxon>
    </lineage>
</organism>
<sequence>MNAFRSRRHAAAPDIDLLPPDRPRMTHAWPIRVTEDIVDAEFVTVRESAPRRPSDACSSNDNHRRTADRGWSASRPVSRRTFAAGILSRLENLLQTLSDKGFAAFVSLVFVAIFALAGLMVGEPGTRANAEPLDITHVSLTPHDDDGMRVLQVNAIIENRGTRTSVLPKLRADLIAGGQVIASTYIATPVSEIDAGHSRGITARLLHPGGKMPELRLSFEETGASRS</sequence>
<proteinExistence type="predicted"/>
<gene>
    <name evidence="3" type="ORF">HHL25_17335</name>
</gene>
<evidence type="ECO:0000256" key="2">
    <source>
        <dbReference type="SAM" id="Phobius"/>
    </source>
</evidence>
<keyword evidence="4" id="KW-1185">Reference proteome</keyword>
<feature type="region of interest" description="Disordered" evidence="1">
    <location>
        <begin position="49"/>
        <end position="72"/>
    </location>
</feature>
<comment type="caution">
    <text evidence="3">The sequence shown here is derived from an EMBL/GenBank/DDBJ whole genome shotgun (WGS) entry which is preliminary data.</text>
</comment>
<keyword evidence="2" id="KW-1133">Transmembrane helix</keyword>
<feature type="transmembrane region" description="Helical" evidence="2">
    <location>
        <begin position="102"/>
        <end position="122"/>
    </location>
</feature>
<keyword evidence="2" id="KW-0472">Membrane</keyword>
<protein>
    <submittedName>
        <fullName evidence="3">DUF3426 domain-containing protein</fullName>
    </submittedName>
</protein>
<dbReference type="RefSeq" id="WP_169593892.1">
    <property type="nucleotide sequence ID" value="NZ_JABBGK010000003.1"/>
</dbReference>
<evidence type="ECO:0000313" key="4">
    <source>
        <dbReference type="Proteomes" id="UP000541470"/>
    </source>
</evidence>
<reference evidence="3 4" key="1">
    <citation type="submission" date="2020-04" db="EMBL/GenBank/DDBJ databases">
        <title>Rhizobium sp. S-51 isolated from soil.</title>
        <authorList>
            <person name="Dahal R.H."/>
        </authorList>
    </citation>
    <scope>NUCLEOTIDE SEQUENCE [LARGE SCALE GENOMIC DNA]</scope>
    <source>
        <strain evidence="3 4">S-51</strain>
    </source>
</reference>